<feature type="region of interest" description="Disordered" evidence="1">
    <location>
        <begin position="1188"/>
        <end position="1282"/>
    </location>
</feature>
<feature type="region of interest" description="Disordered" evidence="1">
    <location>
        <begin position="682"/>
        <end position="710"/>
    </location>
</feature>
<gene>
    <name evidence="4" type="ORF">JTE90_009752</name>
</gene>
<feature type="region of interest" description="Disordered" evidence="1">
    <location>
        <begin position="759"/>
        <end position="838"/>
    </location>
</feature>
<dbReference type="SMART" id="SM00494">
    <property type="entry name" value="ChtBD2"/>
    <property type="match status" value="1"/>
</dbReference>
<proteinExistence type="predicted"/>
<sequence>MEKFAMSRHSLFIFLGFLIPTLCNSKTQSFPNELFREEFDVLRDSAIKPRSAINRRDAVGIPSVQHLSSSWDLAADDTTGRTITGSKLSKRMDGAEEFGVDKDLMHRIDFKGASVEINPTDYIYKFERTGKKSANNFKKFVTEPRAKPSYTFMKRTGEIAPMSSEDFKENDSNYSNDNNPLEESSTLKSTNNPKNAVYKKIKHDQDRKDLDKLVQSGNYYNTQRTNGTKAREASAESLPEQHKKKRRKDLDKLVQSGNYDNIQRTNGTKAGEASAESLPEQHKKKRRKVLRVRNHNKNNSSITDGQKIKDIKHHKSLELPENKSARLADSNGNLDKPKSKRRKLKPRTKEPTTTSNTTSKSVWKEESSDYAKTIFPKFDENFEDKENTERGLLKNKSAHLVERNYKPSIRKQNNREQNGEVIDVQKSSPHKTPDVWKEVNRTKDSTSPKINEKGKHAVTNVESNHPISKKQIPSHAFKQLKEHSIWSSKFSDVTTPQDPQLPKDTSSSKKLKAKTTSRGQHKNQASNPKPLQDENFSTFFEFNGKSIHKHAQGMENPKPEWKSADLTTTQEPYLSKDTSSSKKLKAKTASSGQHKKQASNPKPLYDENFSTYFEFNGKSIHKEGQDMENPKSEWNFTNVPENFSNKNGTYLLSFNYKGDPKQRKSSDMLNLQEEVVPTKILQKAQEIPDKKDASTKTKKSKMNKPKKISTIEETTQVDDFEFYKRFKFLNSEEENKGNEEEINFEDDFKLSTDAPVSFKKKEKKQPVEAVWKAAKPQVKSKNEELRESRSKSRSTIWNKNGDFKSDYKASPYPNPKEYNFDKFPESKAREEKETSAEKYPIVKTKSSHFLIPEPQPIMSPNEDAIHFMKKSHEKDLLVKPKKDFNIPKLQTMTSPNEDGKYFMTMFKRIGDFSLEKFDSDDGDDAKPKSNGYMSSIKLSWDDDDTRARVDASVDSRRQPFLFNRLNNSEYFRAGKTNFSENVAAFQSDRHKKSRIRRHYQLKDSSKLRHRHKRSASEEEKEYFFRSHFTLGKGGPSHFLTSRNSMEQLGVPSEQQNIKSPPVVGNNVESTSTPHKYTHTDKQLPAVVYYYTKPQNSKSFEPFTKNFHSKEVENPFAFYDKLTPLERNGPTNITYQTQQRSSSHVSKPNIFYNKVNEGISSSIPPEARNIQTIKHTSYDLSKPFFSHSYSSVPSEPKISKSSFKTEPKFDSQKIENVPDYTDKINGALPESSRNKPQGRGKSKNTQFASSSQNFAVSNANAESHENKIKTSNPKSDLEREAETRVHLSKDYDDYRNPINYNGAYSNPGISTTSYSLGKDTWGYDYDEPEVRSSPPNYHTIPETHFKCRGAGYYADPEAGCQVFHMCQDNGNKHSFLCPNNTLFNQLLLVCDWHNKVNCENAESHYSINERIYSKESKDDIDESPKWNTHHVWSYSSEYPGAEGGNYRDEPESRYIHSNSFSKRKESKHASERKPTEWNEPEGRNAAAADKPVNSKRTQTDGLSNTKDIPKIDNPKTTSKPVYRGSYKYKTTMKPAYRTSSTVKTTIKPVYRTSNTIKSTIKPVYRTSSSVKSTIKPVHRTSSTVKSTIRPVYRTFTVTKTTMKPEYSTGTSKTTMQPRYHTTVKPQTISNNEDSHTNYFEPKEYDYFKENGYSVIHDVGKPTKSINQQDKNTLKEYSVNHSNSNKHIKPHSGNREVVKTNRDHSSEHSTTQAAVEDQSVNYDAKLEQNQKKSVYPERNKQARKAQPKQPNHVPLRNRSRHKSSKAPYKDEPIVPQTSTYTEIDEENVNWESSKLKKTGESEYRSAADSISTKKPRPKSTSRTRVLKKSSLLPHFPIQDRDTPQKETNFTETKSQTEVTTSEIESEKPQEKKKLPTTFRNKNLKNTLIKSLKVNLTKPSFVKPLKEIEKPISYIRKVFSAPKKPLKLEEKSQKERKFQNSKSAEVKKERNVFKQNTLPRTIQTENSNSDLKLENSTYQSNLSNLSTKAKFEDYKDVNINDTLQPNSVEIRFPNITTFGERIENDKNATVNDDQTSKVKQEKPKRDADSYQNTRVTKQIKPSFNITSRIMDIMSGIENIGTDVSKILDGKDHLYKNVQIHKMKPRNSSNGKVTITTKPTKSVNVTSTSQRRKKDNLKTKIEDEVLPTLESLRKDSPKAHVLFEFYPKKHKNNSTLYSGKQRGRASTYLNLKTETDSKIKSPKNETSPNEPQKNRNYQTYHNMPNSKLTNSTKIDRLNLFNSTKSKPSIAEHTRKNISESFQYFNLNPKVQMTESHSLHHPFETETPSESRESFRELRYAPLPISIPENSKLKDEIRDSFRRYVRPKLHTDRYFAIEKQTSLDADHVIAPKNIFQEVMAEDNLPLKQFSTKSRSSTKTKTPESDLGFKRPSEETTETPDFEYQKVPNTKSESPNLPTPAMHLSQDVRQLNYDSNKNTERYFPGLRKAHSFINLPERIVKPESNFERQRNRDLEYKNSFSSPEEKSSNPSLERLLLNINTNAENKPYLLTNKPTSKPALNHQYTLNENRQEYLKTKETNPQYDDLEDCVDSKYGSLGNKNSNRNFKCSNKGKSNISDKENIEPKDRETSGRIPITEIVPNRESIIDSFVTLPKTLRQPKFKEESPHSKTISQISNMLRQRGQLPPTPVQLFAGQEILRPVISSKFSPKKIQTDYEFLPQKIRKDREFSTKHITTNSEFSPKQIRKDREFSIKTIPTNSEFSPKQISTDSEFPTKHISTDSEFPSKHISTDSEFPSRHISTDEFPSKHIRTESVYLPKHISTDSEFPAKHIRTDTEFSPKNVETTYNSQPLHYHNHESESSEESPRNNFGKLSEESVQDDGKSTRYNYKDLEKAAELKAEQMVKSSKPSSRGTSDYLMEQSSEPSLKTNKTIPKKA</sequence>
<keyword evidence="5" id="KW-1185">Reference proteome</keyword>
<feature type="region of interest" description="Disordered" evidence="1">
    <location>
        <begin position="1795"/>
        <end position="1870"/>
    </location>
</feature>
<evidence type="ECO:0000313" key="4">
    <source>
        <dbReference type="EMBL" id="KAG8192729.1"/>
    </source>
</evidence>
<feature type="compositionally biased region" description="Basic residues" evidence="1">
    <location>
        <begin position="696"/>
        <end position="707"/>
    </location>
</feature>
<feature type="compositionally biased region" description="Basic and acidic residues" evidence="1">
    <location>
        <begin position="818"/>
        <end position="836"/>
    </location>
</feature>
<feature type="compositionally biased region" description="Low complexity" evidence="1">
    <location>
        <begin position="351"/>
        <end position="361"/>
    </location>
</feature>
<feature type="region of interest" description="Disordered" evidence="1">
    <location>
        <begin position="1052"/>
        <end position="1077"/>
    </location>
</feature>
<feature type="compositionally biased region" description="Basic residues" evidence="1">
    <location>
        <begin position="282"/>
        <end position="296"/>
    </location>
</feature>
<feature type="compositionally biased region" description="Polar residues" evidence="1">
    <location>
        <begin position="1188"/>
        <end position="1201"/>
    </location>
</feature>
<feature type="compositionally biased region" description="Polar residues" evidence="1">
    <location>
        <begin position="2713"/>
        <end position="2725"/>
    </location>
</feature>
<feature type="region of interest" description="Disordered" evidence="1">
    <location>
        <begin position="1679"/>
        <end position="1783"/>
    </location>
</feature>
<feature type="chain" id="PRO_5043652897" description="Chitin-binding type-2 domain-containing protein" evidence="2">
    <location>
        <begin position="26"/>
        <end position="2890"/>
    </location>
</feature>
<dbReference type="EMBL" id="JAFNEN010000136">
    <property type="protein sequence ID" value="KAG8192729.1"/>
    <property type="molecule type" value="Genomic_DNA"/>
</dbReference>
<organism evidence="4 5">
    <name type="scientific">Oedothorax gibbosus</name>
    <dbReference type="NCBI Taxonomy" id="931172"/>
    <lineage>
        <taxon>Eukaryota</taxon>
        <taxon>Metazoa</taxon>
        <taxon>Ecdysozoa</taxon>
        <taxon>Arthropoda</taxon>
        <taxon>Chelicerata</taxon>
        <taxon>Arachnida</taxon>
        <taxon>Araneae</taxon>
        <taxon>Araneomorphae</taxon>
        <taxon>Entelegynae</taxon>
        <taxon>Araneoidea</taxon>
        <taxon>Linyphiidae</taxon>
        <taxon>Erigoninae</taxon>
        <taxon>Oedothorax</taxon>
    </lineage>
</organism>
<evidence type="ECO:0000256" key="1">
    <source>
        <dbReference type="SAM" id="MobiDB-lite"/>
    </source>
</evidence>
<feature type="region of interest" description="Disordered" evidence="1">
    <location>
        <begin position="2458"/>
        <end position="2486"/>
    </location>
</feature>
<feature type="region of interest" description="Disordered" evidence="1">
    <location>
        <begin position="2021"/>
        <end position="2048"/>
    </location>
</feature>
<dbReference type="Proteomes" id="UP000827092">
    <property type="component" value="Unassembled WGS sequence"/>
</dbReference>
<feature type="region of interest" description="Disordered" evidence="1">
    <location>
        <begin position="162"/>
        <end position="367"/>
    </location>
</feature>
<accession>A0AAV6V9W1</accession>
<feature type="compositionally biased region" description="Polar residues" evidence="1">
    <location>
        <begin position="2792"/>
        <end position="2804"/>
    </location>
</feature>
<feature type="compositionally biased region" description="Polar residues" evidence="1">
    <location>
        <begin position="172"/>
        <end position="194"/>
    </location>
</feature>
<feature type="compositionally biased region" description="Polar residues" evidence="1">
    <location>
        <begin position="2401"/>
        <end position="2410"/>
    </location>
</feature>
<feature type="compositionally biased region" description="Basic residues" evidence="1">
    <location>
        <begin position="509"/>
        <end position="521"/>
    </location>
</feature>
<feature type="compositionally biased region" description="Basic residues" evidence="1">
    <location>
        <begin position="1753"/>
        <end position="1762"/>
    </location>
</feature>
<feature type="region of interest" description="Disordered" evidence="1">
    <location>
        <begin position="389"/>
        <end position="536"/>
    </location>
</feature>
<feature type="region of interest" description="Disordered" evidence="1">
    <location>
        <begin position="549"/>
        <end position="606"/>
    </location>
</feature>
<feature type="compositionally biased region" description="Basic and acidic residues" evidence="1">
    <location>
        <begin position="2780"/>
        <end position="2791"/>
    </location>
</feature>
<feature type="compositionally biased region" description="Basic and acidic residues" evidence="1">
    <location>
        <begin position="2808"/>
        <end position="2819"/>
    </location>
</feature>
<feature type="compositionally biased region" description="Polar residues" evidence="1">
    <location>
        <begin position="2200"/>
        <end position="2225"/>
    </location>
</feature>
<feature type="compositionally biased region" description="Basic and acidic residues" evidence="1">
    <location>
        <begin position="2458"/>
        <end position="2470"/>
    </location>
</feature>
<feature type="domain" description="Chitin-binding type-2" evidence="3">
    <location>
        <begin position="1343"/>
        <end position="1399"/>
    </location>
</feature>
<feature type="compositionally biased region" description="Polar residues" evidence="1">
    <location>
        <begin position="1493"/>
        <end position="1505"/>
    </location>
</feature>
<feature type="compositionally biased region" description="Basic and acidic residues" evidence="1">
    <location>
        <begin position="2189"/>
        <end position="2199"/>
    </location>
</feature>
<dbReference type="PROSITE" id="PS50940">
    <property type="entry name" value="CHIT_BIND_II"/>
    <property type="match status" value="1"/>
</dbReference>
<dbReference type="GO" id="GO:0005576">
    <property type="term" value="C:extracellular region"/>
    <property type="evidence" value="ECO:0007669"/>
    <property type="project" value="InterPro"/>
</dbReference>
<feature type="compositionally biased region" description="Polar residues" evidence="1">
    <location>
        <begin position="485"/>
        <end position="498"/>
    </location>
</feature>
<feature type="compositionally biased region" description="Polar residues" evidence="1">
    <location>
        <begin position="2102"/>
        <end position="2125"/>
    </location>
</feature>
<feature type="compositionally biased region" description="Basic and acidic residues" evidence="1">
    <location>
        <begin position="2375"/>
        <end position="2388"/>
    </location>
</feature>
<feature type="compositionally biased region" description="Basic and acidic residues" evidence="1">
    <location>
        <begin position="686"/>
        <end position="695"/>
    </location>
</feature>
<feature type="compositionally biased region" description="Basic and acidic residues" evidence="1">
    <location>
        <begin position="780"/>
        <end position="790"/>
    </location>
</feature>
<dbReference type="Gene3D" id="2.170.140.10">
    <property type="entry name" value="Chitin binding domain"/>
    <property type="match status" value="1"/>
</dbReference>
<feature type="compositionally biased region" description="Basic and acidic residues" evidence="1">
    <location>
        <begin position="2833"/>
        <end position="2855"/>
    </location>
</feature>
<feature type="compositionally biased region" description="Polar residues" evidence="1">
    <location>
        <begin position="2857"/>
        <end position="2890"/>
    </location>
</feature>
<evidence type="ECO:0000313" key="5">
    <source>
        <dbReference type="Proteomes" id="UP000827092"/>
    </source>
</evidence>
<dbReference type="SUPFAM" id="SSF57625">
    <property type="entry name" value="Invertebrate chitin-binding proteins"/>
    <property type="match status" value="1"/>
</dbReference>
<dbReference type="Pfam" id="PF01607">
    <property type="entry name" value="CBM_14"/>
    <property type="match status" value="1"/>
</dbReference>
<feature type="compositionally biased region" description="Polar residues" evidence="1">
    <location>
        <begin position="1706"/>
        <end position="1719"/>
    </location>
</feature>
<feature type="compositionally biased region" description="Basic and acidic residues" evidence="1">
    <location>
        <begin position="316"/>
        <end position="326"/>
    </location>
</feature>
<feature type="region of interest" description="Disordered" evidence="1">
    <location>
        <begin position="2780"/>
        <end position="2890"/>
    </location>
</feature>
<protein>
    <recommendedName>
        <fullName evidence="3">Chitin-binding type-2 domain-containing protein</fullName>
    </recommendedName>
</protein>
<feature type="compositionally biased region" description="Basic and acidic residues" evidence="1">
    <location>
        <begin position="1691"/>
        <end position="1705"/>
    </location>
</feature>
<feature type="compositionally biased region" description="Basic and acidic residues" evidence="1">
    <location>
        <begin position="2031"/>
        <end position="2045"/>
    </location>
</feature>
<feature type="region of interest" description="Disordered" evidence="1">
    <location>
        <begin position="2099"/>
        <end position="2132"/>
    </location>
</feature>
<feature type="region of interest" description="Disordered" evidence="1">
    <location>
        <begin position="2168"/>
        <end position="2225"/>
    </location>
</feature>
<feature type="compositionally biased region" description="Basic and acidic residues" evidence="1">
    <location>
        <begin position="1466"/>
        <end position="1481"/>
    </location>
</feature>
<feature type="compositionally biased region" description="Basic and acidic residues" evidence="1">
    <location>
        <begin position="1722"/>
        <end position="1738"/>
    </location>
</feature>
<feature type="region of interest" description="Disordered" evidence="1">
    <location>
        <begin position="2364"/>
        <end position="2413"/>
    </location>
</feature>
<feature type="compositionally biased region" description="Low complexity" evidence="1">
    <location>
        <begin position="2365"/>
        <end position="2374"/>
    </location>
</feature>
<comment type="caution">
    <text evidence="4">The sequence shown here is derived from an EMBL/GenBank/DDBJ whole genome shotgun (WGS) entry which is preliminary data.</text>
</comment>
<feature type="compositionally biased region" description="Polar residues" evidence="1">
    <location>
        <begin position="1843"/>
        <end position="1860"/>
    </location>
</feature>
<reference evidence="4 5" key="1">
    <citation type="journal article" date="2022" name="Nat. Ecol. Evol.">
        <title>A masculinizing supergene underlies an exaggerated male reproductive morph in a spider.</title>
        <authorList>
            <person name="Hendrickx F."/>
            <person name="De Corte Z."/>
            <person name="Sonet G."/>
            <person name="Van Belleghem S.M."/>
            <person name="Kostlbacher S."/>
            <person name="Vangestel C."/>
        </authorList>
    </citation>
    <scope>NUCLEOTIDE SEQUENCE [LARGE SCALE GENOMIC DNA]</scope>
    <source>
        <strain evidence="4">W744_W776</strain>
    </source>
</reference>
<feature type="region of interest" description="Disordered" evidence="1">
    <location>
        <begin position="1457"/>
        <end position="1521"/>
    </location>
</feature>
<feature type="compositionally biased region" description="Basic and acidic residues" evidence="1">
    <location>
        <begin position="1202"/>
        <end position="1212"/>
    </location>
</feature>
<feature type="compositionally biased region" description="Polar residues" evidence="1">
    <location>
        <begin position="215"/>
        <end position="228"/>
    </location>
</feature>
<feature type="compositionally biased region" description="Polar residues" evidence="1">
    <location>
        <begin position="522"/>
        <end position="536"/>
    </location>
</feature>
<evidence type="ECO:0000259" key="3">
    <source>
        <dbReference type="PROSITE" id="PS50940"/>
    </source>
</evidence>
<name>A0AAV6V9W1_9ARAC</name>
<feature type="compositionally biased region" description="Basic and acidic residues" evidence="1">
    <location>
        <begin position="431"/>
        <end position="455"/>
    </location>
</feature>
<feature type="compositionally biased region" description="Polar residues" evidence="1">
    <location>
        <begin position="255"/>
        <end position="268"/>
    </location>
</feature>
<feature type="region of interest" description="Disordered" evidence="1">
    <location>
        <begin position="2713"/>
        <end position="2759"/>
    </location>
</feature>
<dbReference type="InterPro" id="IPR002557">
    <property type="entry name" value="Chitin-bd_dom"/>
</dbReference>
<feature type="compositionally biased region" description="Basic and acidic residues" evidence="1">
    <location>
        <begin position="203"/>
        <end position="212"/>
    </location>
</feature>
<dbReference type="GO" id="GO:0008061">
    <property type="term" value="F:chitin binding"/>
    <property type="evidence" value="ECO:0007669"/>
    <property type="project" value="InterPro"/>
</dbReference>
<keyword evidence="2" id="KW-0732">Signal</keyword>
<feature type="compositionally biased region" description="Basic and acidic residues" evidence="1">
    <location>
        <begin position="2726"/>
        <end position="2759"/>
    </location>
</feature>
<feature type="signal peptide" evidence="2">
    <location>
        <begin position="1"/>
        <end position="25"/>
    </location>
</feature>
<dbReference type="InterPro" id="IPR036508">
    <property type="entry name" value="Chitin-bd_dom_sf"/>
</dbReference>
<evidence type="ECO:0000256" key="2">
    <source>
        <dbReference type="SAM" id="SignalP"/>
    </source>
</evidence>
<feature type="compositionally biased region" description="Basic residues" evidence="1">
    <location>
        <begin position="1811"/>
        <end position="1825"/>
    </location>
</feature>
<feature type="compositionally biased region" description="Polar residues" evidence="1">
    <location>
        <begin position="1242"/>
        <end position="1260"/>
    </location>
</feature>